<evidence type="ECO:0000256" key="2">
    <source>
        <dbReference type="ARBA" id="ARBA00005699"/>
    </source>
</evidence>
<evidence type="ECO:0000256" key="6">
    <source>
        <dbReference type="ARBA" id="ARBA00023065"/>
    </source>
</evidence>
<dbReference type="InterPro" id="IPR006808">
    <property type="entry name" value="ATP_synth_F0_gsu_mt"/>
</dbReference>
<reference evidence="11" key="1">
    <citation type="submission" date="2018-02" db="EMBL/GenBank/DDBJ databases">
        <title>Rhizophora mucronata_Transcriptome.</title>
        <authorList>
            <person name="Meera S.P."/>
            <person name="Sreeshan A."/>
            <person name="Augustine A."/>
        </authorList>
    </citation>
    <scope>NUCLEOTIDE SEQUENCE</scope>
    <source>
        <tissue evidence="11">Leaf</tissue>
    </source>
</reference>
<evidence type="ECO:0000256" key="10">
    <source>
        <dbReference type="SAM" id="Phobius"/>
    </source>
</evidence>
<dbReference type="GO" id="GO:0015986">
    <property type="term" value="P:proton motive force-driven ATP synthesis"/>
    <property type="evidence" value="ECO:0007669"/>
    <property type="project" value="InterPro"/>
</dbReference>
<evidence type="ECO:0000256" key="4">
    <source>
        <dbReference type="ARBA" id="ARBA00022547"/>
    </source>
</evidence>
<evidence type="ECO:0000256" key="3">
    <source>
        <dbReference type="ARBA" id="ARBA00022448"/>
    </source>
</evidence>
<sequence length="106" mass="12264">MVNDFEEVNLMATKLAQLQSKACQASQFVAKHGRAYYKQLLEQNKQYVQEPPTAEKCNLLANQLFFTRLARLVGWFLYLWLILMPLLILGNSDRGVIFNVYLLPLV</sequence>
<dbReference type="EMBL" id="GGEC01016744">
    <property type="protein sequence ID" value="MBW97227.1"/>
    <property type="molecule type" value="Transcribed_RNA"/>
</dbReference>
<evidence type="ECO:0000256" key="9">
    <source>
        <dbReference type="ARBA" id="ARBA00023310"/>
    </source>
</evidence>
<evidence type="ECO:0000256" key="7">
    <source>
        <dbReference type="ARBA" id="ARBA00023128"/>
    </source>
</evidence>
<dbReference type="GO" id="GO:0031966">
    <property type="term" value="C:mitochondrial membrane"/>
    <property type="evidence" value="ECO:0007669"/>
    <property type="project" value="UniProtKB-SubCell"/>
</dbReference>
<feature type="transmembrane region" description="Helical" evidence="10">
    <location>
        <begin position="69"/>
        <end position="89"/>
    </location>
</feature>
<dbReference type="PANTHER" id="PTHR12386">
    <property type="entry name" value="ATP SYNTHASE SUBUNIT"/>
    <property type="match status" value="1"/>
</dbReference>
<keyword evidence="7" id="KW-0496">Mitochondrion</keyword>
<accession>A0A2P2JUT4</accession>
<dbReference type="AlphaFoldDB" id="A0A2P2JUT4"/>
<comment type="similarity">
    <text evidence="2">Belongs to the ATPase g subunit family.</text>
</comment>
<keyword evidence="8 10" id="KW-0472">Membrane</keyword>
<keyword evidence="3" id="KW-0813">Transport</keyword>
<evidence type="ECO:0000256" key="1">
    <source>
        <dbReference type="ARBA" id="ARBA00004325"/>
    </source>
</evidence>
<keyword evidence="10" id="KW-0812">Transmembrane</keyword>
<evidence type="ECO:0000256" key="8">
    <source>
        <dbReference type="ARBA" id="ARBA00023136"/>
    </source>
</evidence>
<keyword evidence="10" id="KW-1133">Transmembrane helix</keyword>
<keyword evidence="6" id="KW-0406">Ion transport</keyword>
<dbReference type="GO" id="GO:0045259">
    <property type="term" value="C:proton-transporting ATP synthase complex"/>
    <property type="evidence" value="ECO:0007669"/>
    <property type="project" value="UniProtKB-KW"/>
</dbReference>
<evidence type="ECO:0000256" key="5">
    <source>
        <dbReference type="ARBA" id="ARBA00022781"/>
    </source>
</evidence>
<keyword evidence="4" id="KW-0138">CF(0)</keyword>
<keyword evidence="5" id="KW-0375">Hydrogen ion transport</keyword>
<organism evidence="11">
    <name type="scientific">Rhizophora mucronata</name>
    <name type="common">Asiatic mangrove</name>
    <dbReference type="NCBI Taxonomy" id="61149"/>
    <lineage>
        <taxon>Eukaryota</taxon>
        <taxon>Viridiplantae</taxon>
        <taxon>Streptophyta</taxon>
        <taxon>Embryophyta</taxon>
        <taxon>Tracheophyta</taxon>
        <taxon>Spermatophyta</taxon>
        <taxon>Magnoliopsida</taxon>
        <taxon>eudicotyledons</taxon>
        <taxon>Gunneridae</taxon>
        <taxon>Pentapetalae</taxon>
        <taxon>rosids</taxon>
        <taxon>fabids</taxon>
        <taxon>Malpighiales</taxon>
        <taxon>Rhizophoraceae</taxon>
        <taxon>Rhizophora</taxon>
    </lineage>
</organism>
<dbReference type="GO" id="GO:0015078">
    <property type="term" value="F:proton transmembrane transporter activity"/>
    <property type="evidence" value="ECO:0007669"/>
    <property type="project" value="InterPro"/>
</dbReference>
<comment type="subcellular location">
    <subcellularLocation>
        <location evidence="1">Mitochondrion membrane</location>
    </subcellularLocation>
</comment>
<keyword evidence="9" id="KW-0066">ATP synthesis</keyword>
<proteinExistence type="inferred from homology"/>
<name>A0A2P2JUT4_RHIMU</name>
<protein>
    <submittedName>
        <fullName evidence="11">Uncharacterized protein</fullName>
    </submittedName>
</protein>
<evidence type="ECO:0000313" key="11">
    <source>
        <dbReference type="EMBL" id="MBW97227.1"/>
    </source>
</evidence>